<protein>
    <recommendedName>
        <fullName evidence="7">Lysophospholipase</fullName>
        <ecNumber evidence="7">3.1.1.5</ecNumber>
    </recommendedName>
</protein>
<dbReference type="EC" id="3.1.1.5" evidence="7"/>
<feature type="region of interest" description="Disordered" evidence="8">
    <location>
        <begin position="590"/>
        <end position="614"/>
    </location>
</feature>
<evidence type="ECO:0000259" key="9">
    <source>
        <dbReference type="PROSITE" id="PS51210"/>
    </source>
</evidence>
<gene>
    <name evidence="10" type="primary">PLB1_1</name>
    <name evidence="10" type="ORF">Sste5346_008826</name>
</gene>
<dbReference type="PANTHER" id="PTHR10728">
    <property type="entry name" value="CYTOSOLIC PHOSPHOLIPASE A2"/>
    <property type="match status" value="1"/>
</dbReference>
<dbReference type="SUPFAM" id="SSF52151">
    <property type="entry name" value="FabD/lysophospholipase-like"/>
    <property type="match status" value="1"/>
</dbReference>
<comment type="caution">
    <text evidence="10">The sequence shown here is derived from an EMBL/GenBank/DDBJ whole genome shotgun (WGS) entry which is preliminary data.</text>
</comment>
<evidence type="ECO:0000313" key="10">
    <source>
        <dbReference type="EMBL" id="KAL1889577.1"/>
    </source>
</evidence>
<sequence>MVPTALLACAAVAGFKAGGLELLGQTTTANGYAPSSIPCPSILPTVRAASGLSSQEKSWLALRRNNSLPALVNVLERANLTGFDATAYLRGAADNDTMLPKIGIAVSGGGYRALMNGAGALAAFDSRTPNATGPGQLGGLLQAATYLSGLSGGSWLVGSLYQQNFTSVASILSATGGSLSQLWQFNESILDGPATLSTTKYYRQLFDSVETKEDAGFNTSITDYWGRALSYQLFNATDGGGGEGYTFSSVANDTEFASAQAPMPILVAVERSPGQLAILGNSTVFEFNPWEMGSYDPGAAAFAPLRFVGSAFENGTLPSGRQCMGNVDNVGFVVGTSSSLFNQAFLQISKVEGVPDFLINAINATLARLSGGEEDIASWPNPFYHYGTAHNLNANSTVLTLVDGGEDLQNIPLHPLTLSYREVDVIIAVDSSADTASHWPNGTAMVATYQRSATFPSTNSAGFPIVPDQNTFINLGLNTRPTFFGCNADNMTTPGPLVVYLPNSPYSFLSNVSTFDLEYTNEERDQIVQNGYNVATMGNASADPAWSACLGCAVLSRSMNRTQTQPPAICLDCFSRYCWDGTVNATTPAPYEPTPAIAQPSPSSSPSSSSGGRRSSPVVVGCAAAMLCVLLIST</sequence>
<dbReference type="PROSITE" id="PS51210">
    <property type="entry name" value="PLA2C"/>
    <property type="match status" value="1"/>
</dbReference>
<evidence type="ECO:0000256" key="4">
    <source>
        <dbReference type="ARBA" id="ARBA00023098"/>
    </source>
</evidence>
<keyword evidence="11" id="KW-1185">Reference proteome</keyword>
<accession>A0ABR3YNA2</accession>
<dbReference type="InterPro" id="IPR002642">
    <property type="entry name" value="LysoPLipase_cat_dom"/>
</dbReference>
<comment type="similarity">
    <text evidence="1 7">Belongs to the lysophospholipase family.</text>
</comment>
<evidence type="ECO:0000313" key="11">
    <source>
        <dbReference type="Proteomes" id="UP001583186"/>
    </source>
</evidence>
<dbReference type="Proteomes" id="UP001583186">
    <property type="component" value="Unassembled WGS sequence"/>
</dbReference>
<proteinExistence type="inferred from homology"/>
<dbReference type="InterPro" id="IPR016035">
    <property type="entry name" value="Acyl_Trfase/lysoPLipase"/>
</dbReference>
<dbReference type="EMBL" id="JAWCUI010000072">
    <property type="protein sequence ID" value="KAL1889577.1"/>
    <property type="molecule type" value="Genomic_DNA"/>
</dbReference>
<evidence type="ECO:0000256" key="3">
    <source>
        <dbReference type="ARBA" id="ARBA00022963"/>
    </source>
</evidence>
<dbReference type="Gene3D" id="3.40.1090.10">
    <property type="entry name" value="Cytosolic phospholipase A2 catalytic domain"/>
    <property type="match status" value="1"/>
</dbReference>
<dbReference type="GO" id="GO:0004622">
    <property type="term" value="F:phosphatidylcholine lysophospholipase activity"/>
    <property type="evidence" value="ECO:0007669"/>
    <property type="project" value="UniProtKB-EC"/>
</dbReference>
<evidence type="ECO:0000256" key="2">
    <source>
        <dbReference type="ARBA" id="ARBA00022801"/>
    </source>
</evidence>
<evidence type="ECO:0000256" key="1">
    <source>
        <dbReference type="ARBA" id="ARBA00008780"/>
    </source>
</evidence>
<keyword evidence="3 6" id="KW-0442">Lipid degradation</keyword>
<feature type="domain" description="PLA2c" evidence="9">
    <location>
        <begin position="38"/>
        <end position="584"/>
    </location>
</feature>
<name>A0ABR3YNA2_9PEZI</name>
<evidence type="ECO:0000256" key="6">
    <source>
        <dbReference type="PROSITE-ProRule" id="PRU00555"/>
    </source>
</evidence>
<dbReference type="PANTHER" id="PTHR10728:SF62">
    <property type="entry name" value="LYSOPHOSPHOLIPASE"/>
    <property type="match status" value="1"/>
</dbReference>
<dbReference type="Pfam" id="PF01735">
    <property type="entry name" value="PLA2_B"/>
    <property type="match status" value="1"/>
</dbReference>
<dbReference type="SMART" id="SM00022">
    <property type="entry name" value="PLAc"/>
    <property type="match status" value="1"/>
</dbReference>
<organism evidence="10 11">
    <name type="scientific">Sporothrix stenoceras</name>
    <dbReference type="NCBI Taxonomy" id="5173"/>
    <lineage>
        <taxon>Eukaryota</taxon>
        <taxon>Fungi</taxon>
        <taxon>Dikarya</taxon>
        <taxon>Ascomycota</taxon>
        <taxon>Pezizomycotina</taxon>
        <taxon>Sordariomycetes</taxon>
        <taxon>Sordariomycetidae</taxon>
        <taxon>Ophiostomatales</taxon>
        <taxon>Ophiostomataceae</taxon>
        <taxon>Sporothrix</taxon>
    </lineage>
</organism>
<reference evidence="10 11" key="1">
    <citation type="journal article" date="2024" name="IMA Fungus">
        <title>IMA Genome - F19 : A genome assembly and annotation guide to empower mycologists, including annotated draft genome sequences of Ceratocystis pirilliformis, Diaporthe australafricana, Fusarium ophioides, Paecilomyces lecythidis, and Sporothrix stenoceras.</title>
        <authorList>
            <person name="Aylward J."/>
            <person name="Wilson A.M."/>
            <person name="Visagie C.M."/>
            <person name="Spraker J."/>
            <person name="Barnes I."/>
            <person name="Buitendag C."/>
            <person name="Ceriani C."/>
            <person name="Del Mar Angel L."/>
            <person name="du Plessis D."/>
            <person name="Fuchs T."/>
            <person name="Gasser K."/>
            <person name="Kramer D."/>
            <person name="Li W."/>
            <person name="Munsamy K."/>
            <person name="Piso A."/>
            <person name="Price J.L."/>
            <person name="Sonnekus B."/>
            <person name="Thomas C."/>
            <person name="van der Nest A."/>
            <person name="van Dijk A."/>
            <person name="van Heerden A."/>
            <person name="van Vuuren N."/>
            <person name="Yilmaz N."/>
            <person name="Duong T.A."/>
            <person name="van der Merwe N.A."/>
            <person name="Wingfield M.J."/>
            <person name="Wingfield B.D."/>
        </authorList>
    </citation>
    <scope>NUCLEOTIDE SEQUENCE [LARGE SCALE GENOMIC DNA]</scope>
    <source>
        <strain evidence="10 11">CMW 5346</strain>
    </source>
</reference>
<keyword evidence="4 6" id="KW-0443">Lipid metabolism</keyword>
<evidence type="ECO:0000256" key="8">
    <source>
        <dbReference type="SAM" id="MobiDB-lite"/>
    </source>
</evidence>
<keyword evidence="5" id="KW-0325">Glycoprotein</keyword>
<evidence type="ECO:0000256" key="7">
    <source>
        <dbReference type="RuleBase" id="RU362103"/>
    </source>
</evidence>
<comment type="catalytic activity">
    <reaction evidence="7">
        <text>a 1-acyl-sn-glycero-3-phosphocholine + H2O = sn-glycerol 3-phosphocholine + a fatty acid + H(+)</text>
        <dbReference type="Rhea" id="RHEA:15177"/>
        <dbReference type="ChEBI" id="CHEBI:15377"/>
        <dbReference type="ChEBI" id="CHEBI:15378"/>
        <dbReference type="ChEBI" id="CHEBI:16870"/>
        <dbReference type="ChEBI" id="CHEBI:28868"/>
        <dbReference type="ChEBI" id="CHEBI:58168"/>
        <dbReference type="EC" id="3.1.1.5"/>
    </reaction>
</comment>
<evidence type="ECO:0000256" key="5">
    <source>
        <dbReference type="ARBA" id="ARBA00023180"/>
    </source>
</evidence>
<keyword evidence="2 6" id="KW-0378">Hydrolase</keyword>